<dbReference type="GO" id="GO:0009431">
    <property type="term" value="C:bacterial-type flagellum basal body, MS ring"/>
    <property type="evidence" value="ECO:0007669"/>
    <property type="project" value="InterPro"/>
</dbReference>
<dbReference type="InterPro" id="IPR013556">
    <property type="entry name" value="Flag_M-ring_C"/>
</dbReference>
<evidence type="ECO:0000256" key="11">
    <source>
        <dbReference type="SAM" id="Phobius"/>
    </source>
</evidence>
<comment type="caution">
    <text evidence="15">The sequence shown here is derived from an EMBL/GenBank/DDBJ whole genome shotgun (WGS) entry which is preliminary data.</text>
</comment>
<evidence type="ECO:0000256" key="4">
    <source>
        <dbReference type="ARBA" id="ARBA00022475"/>
    </source>
</evidence>
<dbReference type="Pfam" id="PF01514">
    <property type="entry name" value="YscJ_FliF"/>
    <property type="match status" value="1"/>
</dbReference>
<dbReference type="RefSeq" id="WP_146855194.1">
    <property type="nucleotide sequence ID" value="NZ_BAAAHR010000003.1"/>
</dbReference>
<evidence type="ECO:0000256" key="8">
    <source>
        <dbReference type="ARBA" id="ARBA00023143"/>
    </source>
</evidence>
<accession>A0A7W3PKD5</accession>
<keyword evidence="4" id="KW-1003">Cell membrane</keyword>
<feature type="transmembrane region" description="Helical" evidence="11">
    <location>
        <begin position="21"/>
        <end position="45"/>
    </location>
</feature>
<evidence type="ECO:0000256" key="6">
    <source>
        <dbReference type="ARBA" id="ARBA00022989"/>
    </source>
</evidence>
<evidence type="ECO:0000256" key="2">
    <source>
        <dbReference type="ARBA" id="ARBA00004651"/>
    </source>
</evidence>
<dbReference type="InterPro" id="IPR006182">
    <property type="entry name" value="FliF_N_dom"/>
</dbReference>
<dbReference type="OrthoDB" id="9807026at2"/>
<dbReference type="InterPro" id="IPR043427">
    <property type="entry name" value="YscJ/FliF"/>
</dbReference>
<evidence type="ECO:0000313" key="16">
    <source>
        <dbReference type="Proteomes" id="UP000321154"/>
    </source>
</evidence>
<dbReference type="GO" id="GO:0003774">
    <property type="term" value="F:cytoskeletal motor activity"/>
    <property type="evidence" value="ECO:0007669"/>
    <property type="project" value="InterPro"/>
</dbReference>
<sequence>MPTAVKNSFDRMRAALAGFSIAQRTIAVILLAVIVLGVVALVSWLTKPTYTPLFSGVDPADASAIVEQLQADGVPYELTAGGNTILVPEEHVYQERLTAAAAGLPSTAGAGGYSLLDTMGVTSSEFQQDVTYKRAIEGELANTIKAMDGVKNATVQLAIPEESVFVAEQRDPTASVFVETQAGVTLTDKQVQAIVNLTSASVEGMTPTDVAVTDATGAVLSQVGTGAIGGGAGEASDYETKVQTAVQTMLDKVVGVGNSSVVVAAQLDQNSGTRVTESFTEPESGPLALNESSSTEQYGAGGAGTGTTGVLGPDNIAVPTGADAAAADGTAADGTAADGYVNESATKNNAVDKTTETMTVPSGTVARQTVSVALNATAAQGVNMQSIRDLVDSAAGIDGARGDAVDVALVDFDTSAATAAQEALAAADAAAATEAMWSTIRTASIVGFIALAAIVALIVFARRSRRQAREDVDLGELASANAAQTWDATMRLDLDAASGRSMLGADDTATQMLPTVEAPEPSPENLTAERRRAEVDALAERDPAKTAELLRSLLDQRSGV</sequence>
<dbReference type="AlphaFoldDB" id="A0A7W3PKD5"/>
<evidence type="ECO:0000313" key="15">
    <source>
        <dbReference type="EMBL" id="MBA8814709.1"/>
    </source>
</evidence>
<comment type="similarity">
    <text evidence="3 9">Belongs to the FliF family.</text>
</comment>
<keyword evidence="15" id="KW-0966">Cell projection</keyword>
<dbReference type="NCBIfam" id="TIGR00206">
    <property type="entry name" value="fliF"/>
    <property type="match status" value="1"/>
</dbReference>
<dbReference type="GO" id="GO:0071973">
    <property type="term" value="P:bacterial-type flagellum-dependent cell motility"/>
    <property type="evidence" value="ECO:0007669"/>
    <property type="project" value="InterPro"/>
</dbReference>
<dbReference type="EMBL" id="BJUV01000016">
    <property type="protein sequence ID" value="GEK83462.1"/>
    <property type="molecule type" value="Genomic_DNA"/>
</dbReference>
<evidence type="ECO:0000256" key="5">
    <source>
        <dbReference type="ARBA" id="ARBA00022692"/>
    </source>
</evidence>
<evidence type="ECO:0000256" key="3">
    <source>
        <dbReference type="ARBA" id="ARBA00007971"/>
    </source>
</evidence>
<keyword evidence="16" id="KW-1185">Reference proteome</keyword>
<feature type="transmembrane region" description="Helical" evidence="11">
    <location>
        <begin position="443"/>
        <end position="461"/>
    </location>
</feature>
<evidence type="ECO:0000256" key="9">
    <source>
        <dbReference type="PIRNR" id="PIRNR004862"/>
    </source>
</evidence>
<keyword evidence="8 9" id="KW-0975">Bacterial flagellum</keyword>
<evidence type="ECO:0000259" key="12">
    <source>
        <dbReference type="Pfam" id="PF01514"/>
    </source>
</evidence>
<dbReference type="PANTHER" id="PTHR30046:SF0">
    <property type="entry name" value="FLAGELLAR M-RING PROTEIN"/>
    <property type="match status" value="1"/>
</dbReference>
<dbReference type="InterPro" id="IPR000067">
    <property type="entry name" value="FlgMring_FliF"/>
</dbReference>
<keyword evidence="5 11" id="KW-0812">Transmembrane</keyword>
<evidence type="ECO:0000313" key="17">
    <source>
        <dbReference type="Proteomes" id="UP000522688"/>
    </source>
</evidence>
<feature type="region of interest" description="Disordered" evidence="10">
    <location>
        <begin position="273"/>
        <end position="302"/>
    </location>
</feature>
<dbReference type="Gene3D" id="3.30.300.30">
    <property type="match status" value="1"/>
</dbReference>
<keyword evidence="7 11" id="KW-0472">Membrane</keyword>
<dbReference type="PRINTS" id="PR01009">
    <property type="entry name" value="FLGMRINGFLIF"/>
</dbReference>
<keyword evidence="15" id="KW-0969">Cilium</keyword>
<comment type="subcellular location">
    <subcellularLocation>
        <location evidence="1 9">Bacterial flagellum basal body</location>
    </subcellularLocation>
    <subcellularLocation>
        <location evidence="2">Cell membrane</location>
        <topology evidence="2">Multi-pass membrane protein</topology>
    </subcellularLocation>
</comment>
<dbReference type="Proteomes" id="UP000522688">
    <property type="component" value="Unassembled WGS sequence"/>
</dbReference>
<dbReference type="EMBL" id="JACGWW010000007">
    <property type="protein sequence ID" value="MBA8814709.1"/>
    <property type="molecule type" value="Genomic_DNA"/>
</dbReference>
<dbReference type="PANTHER" id="PTHR30046">
    <property type="entry name" value="FLAGELLAR M-RING PROTEIN"/>
    <property type="match status" value="1"/>
</dbReference>
<dbReference type="Proteomes" id="UP000321154">
    <property type="component" value="Unassembled WGS sequence"/>
</dbReference>
<dbReference type="Pfam" id="PF08345">
    <property type="entry name" value="YscJ_FliF_C"/>
    <property type="match status" value="1"/>
</dbReference>
<feature type="domain" description="Flagellar M-ring C-terminal" evidence="13">
    <location>
        <begin position="250"/>
        <end position="412"/>
    </location>
</feature>
<gene>
    <name evidence="15" type="ORF">FB463_002984</name>
    <name evidence="14" type="ORF">FFA01_17710</name>
</gene>
<name>A0A7W3PKD5_9MICO</name>
<evidence type="ECO:0000256" key="10">
    <source>
        <dbReference type="SAM" id="MobiDB-lite"/>
    </source>
</evidence>
<keyword evidence="6 11" id="KW-1133">Transmembrane helix</keyword>
<evidence type="ECO:0000259" key="13">
    <source>
        <dbReference type="Pfam" id="PF08345"/>
    </source>
</evidence>
<protein>
    <recommendedName>
        <fullName evidence="9">Flagellar M-ring protein</fullName>
    </recommendedName>
</protein>
<evidence type="ECO:0000313" key="14">
    <source>
        <dbReference type="EMBL" id="GEK83462.1"/>
    </source>
</evidence>
<comment type="function">
    <text evidence="9">The M ring may be actively involved in energy transduction.</text>
</comment>
<dbReference type="InterPro" id="IPR045851">
    <property type="entry name" value="AMP-bd_C_sf"/>
</dbReference>
<evidence type="ECO:0000256" key="7">
    <source>
        <dbReference type="ARBA" id="ARBA00023136"/>
    </source>
</evidence>
<evidence type="ECO:0000256" key="1">
    <source>
        <dbReference type="ARBA" id="ARBA00004117"/>
    </source>
</evidence>
<dbReference type="PIRSF" id="PIRSF004862">
    <property type="entry name" value="FliF"/>
    <property type="match status" value="1"/>
</dbReference>
<feature type="domain" description="Flagellar M-ring N-terminal" evidence="12">
    <location>
        <begin position="46"/>
        <end position="222"/>
    </location>
</feature>
<dbReference type="GO" id="GO:0005886">
    <property type="term" value="C:plasma membrane"/>
    <property type="evidence" value="ECO:0007669"/>
    <property type="project" value="UniProtKB-SubCell"/>
</dbReference>
<reference evidence="14 16" key="1">
    <citation type="submission" date="2019-07" db="EMBL/GenBank/DDBJ databases">
        <title>Whole genome shotgun sequence of Frigoribacterium faeni NBRC 103066.</title>
        <authorList>
            <person name="Hosoyama A."/>
            <person name="Uohara A."/>
            <person name="Ohji S."/>
            <person name="Ichikawa N."/>
        </authorList>
    </citation>
    <scope>NUCLEOTIDE SEQUENCE [LARGE SCALE GENOMIC DNA]</scope>
    <source>
        <strain evidence="14 16">NBRC 103066</strain>
    </source>
</reference>
<proteinExistence type="inferred from homology"/>
<keyword evidence="15" id="KW-0282">Flagellum</keyword>
<organism evidence="15 17">
    <name type="scientific">Frigoribacterium faeni</name>
    <dbReference type="NCBI Taxonomy" id="145483"/>
    <lineage>
        <taxon>Bacteria</taxon>
        <taxon>Bacillati</taxon>
        <taxon>Actinomycetota</taxon>
        <taxon>Actinomycetes</taxon>
        <taxon>Micrococcales</taxon>
        <taxon>Microbacteriaceae</taxon>
        <taxon>Frigoribacterium</taxon>
    </lineage>
</organism>
<reference evidence="15 17" key="2">
    <citation type="submission" date="2020-07" db="EMBL/GenBank/DDBJ databases">
        <title>Sequencing the genomes of 1000 actinobacteria strains.</title>
        <authorList>
            <person name="Klenk H.-P."/>
        </authorList>
    </citation>
    <scope>NUCLEOTIDE SEQUENCE [LARGE SCALE GENOMIC DNA]</scope>
    <source>
        <strain evidence="15 17">DSM 10309</strain>
    </source>
</reference>